<keyword evidence="1 2" id="KW-0539">Nucleus</keyword>
<dbReference type="VEuPathDB" id="FungiDB:LCOR_05483.1"/>
<dbReference type="InterPro" id="IPR001356">
    <property type="entry name" value="HD"/>
</dbReference>
<protein>
    <recommendedName>
        <fullName evidence="4">Homeobox domain-containing protein</fullName>
    </recommendedName>
</protein>
<evidence type="ECO:0000256" key="1">
    <source>
        <dbReference type="PROSITE-ProRule" id="PRU00108"/>
    </source>
</evidence>
<dbReference type="SUPFAM" id="SSF46689">
    <property type="entry name" value="Homeodomain-like"/>
    <property type="match status" value="1"/>
</dbReference>
<reference evidence="5" key="1">
    <citation type="submission" date="2013-08" db="EMBL/GenBank/DDBJ databases">
        <title>Gene expansion shapes genome architecture in the human pathogen Lichtheimia corymbifera: an evolutionary genomics analysis in the ancient terrestrial Mucorales (Mucoromycotina).</title>
        <authorList>
            <person name="Schwartze V.U."/>
            <person name="Winter S."/>
            <person name="Shelest E."/>
            <person name="Marcet-Houben M."/>
            <person name="Horn F."/>
            <person name="Wehner S."/>
            <person name="Hoffmann K."/>
            <person name="Riege K."/>
            <person name="Sammeth M."/>
            <person name="Nowrousian M."/>
            <person name="Valiante V."/>
            <person name="Linde J."/>
            <person name="Jacobsen I.D."/>
            <person name="Marz M."/>
            <person name="Brakhage A.A."/>
            <person name="Gabaldon T."/>
            <person name="Bocker S."/>
            <person name="Voigt K."/>
        </authorList>
    </citation>
    <scope>NUCLEOTIDE SEQUENCE [LARGE SCALE GENOMIC DNA]</scope>
    <source>
        <strain evidence="5">FSU 9682</strain>
    </source>
</reference>
<sequence length="270" mass="30965">MDLNDDFDLSEFLILDEEDAYSTLLCSDELQKPVVAAAFSPLTPPEAPFDIHIADIKKEEEQSNDCPWLSTWDVAYNNMIHNHHLQQPASSSDTVCPLSVMLSPTSSSSTSDSTPPCHKDKEPISLFPALPNVVEKTKTIKVPSCQRDSTKDACPKVARPPAIKKPRNVRTPTSYDTKTSEFLKRMFFETYVQNKKLTKEQRQRIIDRTDLDSRKITYWFSNHKRRSKEQLETYGRLLRQGTITTYDEFVQFCKDNDLPGLHPQSKVEYT</sequence>
<dbReference type="AlphaFoldDB" id="A0A068RW25"/>
<evidence type="ECO:0000256" key="2">
    <source>
        <dbReference type="RuleBase" id="RU000682"/>
    </source>
</evidence>
<feature type="domain" description="Homeobox" evidence="4">
    <location>
        <begin position="166"/>
        <end position="230"/>
    </location>
</feature>
<dbReference type="InterPro" id="IPR009057">
    <property type="entry name" value="Homeodomain-like_sf"/>
</dbReference>
<dbReference type="STRING" id="1263082.A0A068RW25"/>
<name>A0A068RW25_9FUNG</name>
<keyword evidence="1 2" id="KW-0238">DNA-binding</keyword>
<keyword evidence="6" id="KW-1185">Reference proteome</keyword>
<dbReference type="Proteomes" id="UP000027586">
    <property type="component" value="Unassembled WGS sequence"/>
</dbReference>
<dbReference type="Pfam" id="PF00046">
    <property type="entry name" value="Homeodomain"/>
    <property type="match status" value="1"/>
</dbReference>
<dbReference type="Gene3D" id="1.10.10.60">
    <property type="entry name" value="Homeodomain-like"/>
    <property type="match status" value="1"/>
</dbReference>
<evidence type="ECO:0000259" key="4">
    <source>
        <dbReference type="PROSITE" id="PS50071"/>
    </source>
</evidence>
<evidence type="ECO:0000313" key="5">
    <source>
        <dbReference type="EMBL" id="CDH54214.1"/>
    </source>
</evidence>
<feature type="region of interest" description="Disordered" evidence="3">
    <location>
        <begin position="144"/>
        <end position="175"/>
    </location>
</feature>
<dbReference type="SMART" id="SM00389">
    <property type="entry name" value="HOX"/>
    <property type="match status" value="1"/>
</dbReference>
<keyword evidence="1 2" id="KW-0371">Homeobox</keyword>
<comment type="subcellular location">
    <subcellularLocation>
        <location evidence="1 2">Nucleus</location>
    </subcellularLocation>
</comment>
<dbReference type="EMBL" id="CBTN010000022">
    <property type="protein sequence ID" value="CDH54214.1"/>
    <property type="molecule type" value="Genomic_DNA"/>
</dbReference>
<dbReference type="GO" id="GO:0003677">
    <property type="term" value="F:DNA binding"/>
    <property type="evidence" value="ECO:0007669"/>
    <property type="project" value="UniProtKB-UniRule"/>
</dbReference>
<accession>A0A068RW25</accession>
<dbReference type="OrthoDB" id="2389483at2759"/>
<feature type="DNA-binding region" description="Homeobox" evidence="1">
    <location>
        <begin position="168"/>
        <end position="231"/>
    </location>
</feature>
<dbReference type="PROSITE" id="PS50071">
    <property type="entry name" value="HOMEOBOX_2"/>
    <property type="match status" value="1"/>
</dbReference>
<comment type="caution">
    <text evidence="5">The sequence shown here is derived from an EMBL/GenBank/DDBJ whole genome shotgun (WGS) entry which is preliminary data.</text>
</comment>
<organism evidence="5 6">
    <name type="scientific">Lichtheimia corymbifera JMRC:FSU:9682</name>
    <dbReference type="NCBI Taxonomy" id="1263082"/>
    <lineage>
        <taxon>Eukaryota</taxon>
        <taxon>Fungi</taxon>
        <taxon>Fungi incertae sedis</taxon>
        <taxon>Mucoromycota</taxon>
        <taxon>Mucoromycotina</taxon>
        <taxon>Mucoromycetes</taxon>
        <taxon>Mucorales</taxon>
        <taxon>Lichtheimiaceae</taxon>
        <taxon>Lichtheimia</taxon>
    </lineage>
</organism>
<evidence type="ECO:0000256" key="3">
    <source>
        <dbReference type="SAM" id="MobiDB-lite"/>
    </source>
</evidence>
<proteinExistence type="predicted"/>
<feature type="compositionally biased region" description="Low complexity" evidence="3">
    <location>
        <begin position="103"/>
        <end position="116"/>
    </location>
</feature>
<feature type="region of interest" description="Disordered" evidence="3">
    <location>
        <begin position="103"/>
        <end position="122"/>
    </location>
</feature>
<evidence type="ECO:0000313" key="6">
    <source>
        <dbReference type="Proteomes" id="UP000027586"/>
    </source>
</evidence>
<gene>
    <name evidence="5" type="ORF">LCOR_05483.1</name>
</gene>
<dbReference type="GO" id="GO:0005634">
    <property type="term" value="C:nucleus"/>
    <property type="evidence" value="ECO:0007669"/>
    <property type="project" value="UniProtKB-SubCell"/>
</dbReference>